<reference evidence="2 3" key="1">
    <citation type="submission" date="2012-10" db="EMBL/GenBank/DDBJ databases">
        <authorList>
            <person name="Zafar N."/>
            <person name="Inman J."/>
            <person name="Hall N."/>
            <person name="Lorenzi H."/>
            <person name="Caler E."/>
        </authorList>
    </citation>
    <scope>NUCLEOTIDE SEQUENCE [LARGE SCALE GENOMIC DNA]</scope>
    <source>
        <strain evidence="2 3">IP1</strain>
    </source>
</reference>
<sequence length="209" mass="23907">MTMYTKTYRTGAEEEFRYGIFKKNLEDIRRLNKERRKRTDAHHDINMYTDLLDNELPINHHMEVLVSTQDKKFGELFNKTTKSALKGDQKWNEIPSLPSGDNLPKYHAYCGDYVKSNTERVKVDFCGEQVNQASCGCCYATALANLGQYLYTNLTYQQYGCVKHSAIPKFGVQRYLDITSTSATKRCCGGNSKDVMNAVPSFSLESDYP</sequence>
<dbReference type="GO" id="GO:0008233">
    <property type="term" value="F:peptidase activity"/>
    <property type="evidence" value="ECO:0007669"/>
    <property type="project" value="UniProtKB-KW"/>
</dbReference>
<dbReference type="SUPFAM" id="SSF54001">
    <property type="entry name" value="Cysteine proteinases"/>
    <property type="match status" value="1"/>
</dbReference>
<dbReference type="OrthoDB" id="190265at2759"/>
<keyword evidence="3" id="KW-1185">Reference proteome</keyword>
<protein>
    <submittedName>
        <fullName evidence="2">Cysteine protease, putative</fullName>
    </submittedName>
</protein>
<feature type="domain" description="Cathepsin propeptide inhibitor" evidence="1">
    <location>
        <begin position="1"/>
        <end position="56"/>
    </location>
</feature>
<dbReference type="InterPro" id="IPR038765">
    <property type="entry name" value="Papain-like_cys_pep_sf"/>
</dbReference>
<dbReference type="EMBL" id="KB206237">
    <property type="protein sequence ID" value="ELP94365.1"/>
    <property type="molecule type" value="Genomic_DNA"/>
</dbReference>
<dbReference type="Proteomes" id="UP000014680">
    <property type="component" value="Unassembled WGS sequence"/>
</dbReference>
<dbReference type="GO" id="GO:0006508">
    <property type="term" value="P:proteolysis"/>
    <property type="evidence" value="ECO:0007669"/>
    <property type="project" value="UniProtKB-KW"/>
</dbReference>
<dbReference type="AlphaFoldDB" id="A0A0A1UH09"/>
<keyword evidence="2" id="KW-0645">Protease</keyword>
<evidence type="ECO:0000259" key="1">
    <source>
        <dbReference type="SMART" id="SM00848"/>
    </source>
</evidence>
<dbReference type="GeneID" id="14893348"/>
<name>A0A0A1UH09_ENTIV</name>
<dbReference type="KEGG" id="eiv:EIN_260130"/>
<feature type="non-terminal residue" evidence="2">
    <location>
        <position position="1"/>
    </location>
</feature>
<dbReference type="SMART" id="SM00848">
    <property type="entry name" value="Inhibitor_I29"/>
    <property type="match status" value="1"/>
</dbReference>
<evidence type="ECO:0000313" key="2">
    <source>
        <dbReference type="EMBL" id="ELP94365.1"/>
    </source>
</evidence>
<dbReference type="InterPro" id="IPR013201">
    <property type="entry name" value="Prot_inhib_I29"/>
</dbReference>
<evidence type="ECO:0000313" key="3">
    <source>
        <dbReference type="Proteomes" id="UP000014680"/>
    </source>
</evidence>
<gene>
    <name evidence="2" type="ORF">EIN_260130</name>
</gene>
<accession>A0A0A1UH09</accession>
<dbReference type="RefSeq" id="XP_004261136.1">
    <property type="nucleotide sequence ID" value="XM_004261088.1"/>
</dbReference>
<dbReference type="Gene3D" id="3.90.70.10">
    <property type="entry name" value="Cysteine proteinases"/>
    <property type="match status" value="1"/>
</dbReference>
<dbReference type="Pfam" id="PF08246">
    <property type="entry name" value="Inhibitor_I29"/>
    <property type="match status" value="1"/>
</dbReference>
<dbReference type="VEuPathDB" id="AmoebaDB:EIN_260130"/>
<feature type="non-terminal residue" evidence="2">
    <location>
        <position position="209"/>
    </location>
</feature>
<proteinExistence type="predicted"/>
<organism evidence="2 3">
    <name type="scientific">Entamoeba invadens IP1</name>
    <dbReference type="NCBI Taxonomy" id="370355"/>
    <lineage>
        <taxon>Eukaryota</taxon>
        <taxon>Amoebozoa</taxon>
        <taxon>Evosea</taxon>
        <taxon>Archamoebae</taxon>
        <taxon>Mastigamoebida</taxon>
        <taxon>Entamoebidae</taxon>
        <taxon>Entamoeba</taxon>
    </lineage>
</organism>
<keyword evidence="2" id="KW-0378">Hydrolase</keyword>